<organism evidence="3 4">
    <name type="scientific">Olivibacter jilunii</name>
    <dbReference type="NCBI Taxonomy" id="985016"/>
    <lineage>
        <taxon>Bacteria</taxon>
        <taxon>Pseudomonadati</taxon>
        <taxon>Bacteroidota</taxon>
        <taxon>Sphingobacteriia</taxon>
        <taxon>Sphingobacteriales</taxon>
        <taxon>Sphingobacteriaceae</taxon>
        <taxon>Olivibacter</taxon>
    </lineage>
</organism>
<proteinExistence type="predicted"/>
<dbReference type="Proteomes" id="UP001597560">
    <property type="component" value="Unassembled WGS sequence"/>
</dbReference>
<comment type="caution">
    <text evidence="3">The sequence shown here is derived from an EMBL/GenBank/DDBJ whole genome shotgun (WGS) entry which is preliminary data.</text>
</comment>
<protein>
    <submittedName>
        <fullName evidence="3">Ada metal-binding domain-containing protein</fullName>
    </submittedName>
</protein>
<evidence type="ECO:0000256" key="1">
    <source>
        <dbReference type="ARBA" id="ARBA00023159"/>
    </source>
</evidence>
<dbReference type="EMBL" id="JBHUPA010000007">
    <property type="protein sequence ID" value="MFD2963243.1"/>
    <property type="molecule type" value="Genomic_DNA"/>
</dbReference>
<reference evidence="4" key="1">
    <citation type="journal article" date="2019" name="Int. J. Syst. Evol. Microbiol.">
        <title>The Global Catalogue of Microorganisms (GCM) 10K type strain sequencing project: providing services to taxonomists for standard genome sequencing and annotation.</title>
        <authorList>
            <consortium name="The Broad Institute Genomics Platform"/>
            <consortium name="The Broad Institute Genome Sequencing Center for Infectious Disease"/>
            <person name="Wu L."/>
            <person name="Ma J."/>
        </authorList>
    </citation>
    <scope>NUCLEOTIDE SEQUENCE [LARGE SCALE GENOMIC DNA]</scope>
    <source>
        <strain evidence="4">KCTC 23098</strain>
    </source>
</reference>
<dbReference type="InterPro" id="IPR004026">
    <property type="entry name" value="Ada_DNA_repair_Zn-bd"/>
</dbReference>
<sequence length="91" mass="10707">MYRHIELGKTGGERMIKLRALIHKKKVSLAGYWPKKIYGLLSCGSGKRMKVAHRVFFYDEQEAVAKGYRPCGHCLRSAYEKWKLTQKHYFK</sequence>
<name>A0ABW6B455_9SPHI</name>
<dbReference type="Pfam" id="PF02805">
    <property type="entry name" value="Ada_Zn_binding"/>
    <property type="match status" value="1"/>
</dbReference>
<evidence type="ECO:0000259" key="2">
    <source>
        <dbReference type="Pfam" id="PF02805"/>
    </source>
</evidence>
<evidence type="ECO:0000313" key="3">
    <source>
        <dbReference type="EMBL" id="MFD2963243.1"/>
    </source>
</evidence>
<accession>A0ABW6B455</accession>
<feature type="domain" description="Ada DNA repair metal-binding" evidence="2">
    <location>
        <begin position="36"/>
        <end position="74"/>
    </location>
</feature>
<evidence type="ECO:0000313" key="4">
    <source>
        <dbReference type="Proteomes" id="UP001597560"/>
    </source>
</evidence>
<dbReference type="SUPFAM" id="SSF57884">
    <property type="entry name" value="Ada DNA repair protein, N-terminal domain (N-Ada 10)"/>
    <property type="match status" value="1"/>
</dbReference>
<gene>
    <name evidence="3" type="ORF">ACFS6J_15685</name>
</gene>
<keyword evidence="1" id="KW-0010">Activator</keyword>
<dbReference type="InterPro" id="IPR035451">
    <property type="entry name" value="Ada-like_dom_sf"/>
</dbReference>
<keyword evidence="4" id="KW-1185">Reference proteome</keyword>
<dbReference type="RefSeq" id="WP_289552300.1">
    <property type="nucleotide sequence ID" value="NZ_JAHVDN010000001.1"/>
</dbReference>
<dbReference type="Gene3D" id="3.40.10.10">
    <property type="entry name" value="DNA Methylphosphotriester Repair Domain"/>
    <property type="match status" value="1"/>
</dbReference>